<feature type="region of interest" description="Disordered" evidence="3">
    <location>
        <begin position="137"/>
        <end position="156"/>
    </location>
</feature>
<feature type="region of interest" description="Disordered" evidence="3">
    <location>
        <begin position="182"/>
        <end position="341"/>
    </location>
</feature>
<evidence type="ECO:0000313" key="6">
    <source>
        <dbReference type="WBParaSite" id="jg17758"/>
    </source>
</evidence>
<dbReference type="GO" id="GO:0006396">
    <property type="term" value="P:RNA processing"/>
    <property type="evidence" value="ECO:0007669"/>
    <property type="project" value="InterPro"/>
</dbReference>
<feature type="domain" description="Wbp11/ELF5/Saf1 N-terminal" evidence="4">
    <location>
        <begin position="11"/>
        <end position="67"/>
    </location>
</feature>
<dbReference type="Pfam" id="PF09429">
    <property type="entry name" value="Wbp11"/>
    <property type="match status" value="1"/>
</dbReference>
<feature type="region of interest" description="Disordered" evidence="3">
    <location>
        <begin position="1"/>
        <end position="32"/>
    </location>
</feature>
<feature type="compositionally biased region" description="Pro residues" evidence="3">
    <location>
        <begin position="268"/>
        <end position="279"/>
    </location>
</feature>
<dbReference type="PANTHER" id="PTHR13361">
    <property type="entry name" value="WW DOMAIN-BINDING PROTEIN 11"/>
    <property type="match status" value="1"/>
</dbReference>
<dbReference type="InterPro" id="IPR019007">
    <property type="entry name" value="Wbp11/ELF5/Saf1_N"/>
</dbReference>
<accession>A0A915DA97</accession>
<protein>
    <submittedName>
        <fullName evidence="6">WW domain-binding protein 11</fullName>
    </submittedName>
</protein>
<name>A0A915DA97_9BILA</name>
<evidence type="ECO:0000256" key="1">
    <source>
        <dbReference type="ARBA" id="ARBA00004123"/>
    </source>
</evidence>
<organism evidence="5 6">
    <name type="scientific">Ditylenchus dipsaci</name>
    <dbReference type="NCBI Taxonomy" id="166011"/>
    <lineage>
        <taxon>Eukaryota</taxon>
        <taxon>Metazoa</taxon>
        <taxon>Ecdysozoa</taxon>
        <taxon>Nematoda</taxon>
        <taxon>Chromadorea</taxon>
        <taxon>Rhabditida</taxon>
        <taxon>Tylenchina</taxon>
        <taxon>Tylenchomorpha</taxon>
        <taxon>Sphaerularioidea</taxon>
        <taxon>Anguinidae</taxon>
        <taxon>Anguininae</taxon>
        <taxon>Ditylenchus</taxon>
    </lineage>
</organism>
<evidence type="ECO:0000313" key="5">
    <source>
        <dbReference type="Proteomes" id="UP000887574"/>
    </source>
</evidence>
<keyword evidence="2" id="KW-0539">Nucleus</keyword>
<feature type="compositionally biased region" description="Polar residues" evidence="3">
    <location>
        <begin position="397"/>
        <end position="406"/>
    </location>
</feature>
<evidence type="ECO:0000256" key="2">
    <source>
        <dbReference type="ARBA" id="ARBA00023242"/>
    </source>
</evidence>
<keyword evidence="5" id="KW-1185">Reference proteome</keyword>
<comment type="subcellular location">
    <subcellularLocation>
        <location evidence="1">Nucleus</location>
    </subcellularLocation>
</comment>
<evidence type="ECO:0000259" key="4">
    <source>
        <dbReference type="Pfam" id="PF09429"/>
    </source>
</evidence>
<feature type="compositionally biased region" description="Polar residues" evidence="3">
    <location>
        <begin position="316"/>
        <end position="329"/>
    </location>
</feature>
<dbReference type="GO" id="GO:0005681">
    <property type="term" value="C:spliceosomal complex"/>
    <property type="evidence" value="ECO:0007669"/>
    <property type="project" value="TreeGrafter"/>
</dbReference>
<feature type="compositionally biased region" description="Low complexity" evidence="3">
    <location>
        <begin position="280"/>
        <end position="315"/>
    </location>
</feature>
<dbReference type="AlphaFoldDB" id="A0A915DA97"/>
<dbReference type="WBParaSite" id="jg17758">
    <property type="protein sequence ID" value="jg17758"/>
    <property type="gene ID" value="jg17758"/>
</dbReference>
<proteinExistence type="predicted"/>
<sequence>MGKRSGVTKSGRVMNPADRERKQQRLKELKRNKKERVKIRQAIVKSRDPQELIEHLEKLDDQEFNPENELAANVIADKRGKYRGAFIQMIALYRTEKNDKEVKSLEGMLHDYELERFQKEQHFKALMFSKSADPDEIPLPIGSMDPDAALTPFAPPPVAPQFHPTMKAGILKKPVVQNATAVAPKKHKYPPGPPCGLPPSLSDEDEEDVSRDSSKKPRSKKVKFNDPIDAPDEEFDFGPVDIPESMLAPEQPVYSRVPPPRNMFGGLPIPPGMAPPPPRMYQQPQPNYPNMPQDVHSQQQQQRRGGPGSSGVPSQATGSNRTQASSDEPNSAAVISAGPQVVIPTVNVTSDPIISAAPQMRNLKRETTRFVPTALRVSRPAPPVVKAMGGGTIIPNKKNNSGQAKQNPAAAKSTDQAYDEFLKEMNSLL</sequence>
<dbReference type="Proteomes" id="UP000887574">
    <property type="component" value="Unplaced"/>
</dbReference>
<feature type="region of interest" description="Disordered" evidence="3">
    <location>
        <begin position="382"/>
        <end position="416"/>
    </location>
</feature>
<dbReference type="PANTHER" id="PTHR13361:SF1">
    <property type="entry name" value="WW DOMAIN-BINDING PROTEIN 11"/>
    <property type="match status" value="1"/>
</dbReference>
<evidence type="ECO:0000256" key="3">
    <source>
        <dbReference type="SAM" id="MobiDB-lite"/>
    </source>
</evidence>
<feature type="compositionally biased region" description="Basic and acidic residues" evidence="3">
    <location>
        <begin position="17"/>
        <end position="29"/>
    </location>
</feature>
<reference evidence="6" key="1">
    <citation type="submission" date="2022-11" db="UniProtKB">
        <authorList>
            <consortium name="WormBaseParasite"/>
        </authorList>
    </citation>
    <scope>IDENTIFICATION</scope>
</reference>